<gene>
    <name evidence="4" type="ORF">SAMN04488025_14710</name>
</gene>
<dbReference type="InterPro" id="IPR050523">
    <property type="entry name" value="AKR_Detox_Biosynth"/>
</dbReference>
<proteinExistence type="predicted"/>
<feature type="compositionally biased region" description="Pro residues" evidence="2">
    <location>
        <begin position="315"/>
        <end position="324"/>
    </location>
</feature>
<dbReference type="FunFam" id="3.20.20.100:FF:000004">
    <property type="entry name" value="Oxidoreductase, aldo/keto reductase"/>
    <property type="match status" value="1"/>
</dbReference>
<feature type="region of interest" description="Disordered" evidence="2">
    <location>
        <begin position="311"/>
        <end position="336"/>
    </location>
</feature>
<evidence type="ECO:0000313" key="5">
    <source>
        <dbReference type="Proteomes" id="UP000198661"/>
    </source>
</evidence>
<evidence type="ECO:0000256" key="2">
    <source>
        <dbReference type="SAM" id="MobiDB-lite"/>
    </source>
</evidence>
<feature type="domain" description="NADP-dependent oxidoreductase" evidence="3">
    <location>
        <begin position="16"/>
        <end position="308"/>
    </location>
</feature>
<evidence type="ECO:0000259" key="3">
    <source>
        <dbReference type="Pfam" id="PF00248"/>
    </source>
</evidence>
<dbReference type="STRING" id="201973.SAMN04488025_14710"/>
<dbReference type="Pfam" id="PF00248">
    <property type="entry name" value="Aldo_ket_red"/>
    <property type="match status" value="1"/>
</dbReference>
<evidence type="ECO:0000313" key="4">
    <source>
        <dbReference type="EMBL" id="SFG55674.1"/>
    </source>
</evidence>
<dbReference type="SUPFAM" id="SSF51430">
    <property type="entry name" value="NAD(P)-linked oxidoreductase"/>
    <property type="match status" value="1"/>
</dbReference>
<organism evidence="4 5">
    <name type="scientific">Planifilum fulgidum</name>
    <dbReference type="NCBI Taxonomy" id="201973"/>
    <lineage>
        <taxon>Bacteria</taxon>
        <taxon>Bacillati</taxon>
        <taxon>Bacillota</taxon>
        <taxon>Bacilli</taxon>
        <taxon>Bacillales</taxon>
        <taxon>Thermoactinomycetaceae</taxon>
        <taxon>Planifilum</taxon>
    </lineage>
</organism>
<reference evidence="4 5" key="1">
    <citation type="submission" date="2016-10" db="EMBL/GenBank/DDBJ databases">
        <authorList>
            <person name="de Groot N.N."/>
        </authorList>
    </citation>
    <scope>NUCLEOTIDE SEQUENCE [LARGE SCALE GENOMIC DNA]</scope>
    <source>
        <strain evidence="4 5">DSM 44945</strain>
    </source>
</reference>
<dbReference type="PANTHER" id="PTHR43364">
    <property type="entry name" value="NADH-SPECIFIC METHYLGLYOXAL REDUCTASE-RELATED"/>
    <property type="match status" value="1"/>
</dbReference>
<dbReference type="GO" id="GO:0005829">
    <property type="term" value="C:cytosol"/>
    <property type="evidence" value="ECO:0007669"/>
    <property type="project" value="UniProtKB-ARBA"/>
</dbReference>
<sequence length="336" mass="38731">MQYARLGTSHLKVSRIGMGTGGWMWDGMDESEATYALHRAVDLGINLIDTAPLYGFGRAEEIIGKALAESRSRNRVVIATKAGLEWDARRRIWWCNASRKRILEEIEQSLRRLRTDWIDLYQIHWPDPETPIEETAETLLSLYEKGVIRAVGVSNFRPEQMEAWRKVAPLHANQLQLNLFRRHFLETAFRHCRRHDIGTLTWGTLAGGLLTGKFSADTAFPENDARRHDPMFQGERFRQYLAATEELKKTAAERGRTVTQLAVRWTLQQPGVTVALWGARRPDHLDEVPGVFGWSLSDRDFARIDDILRKTVTNPLPPPPPDFRPPSRSEMKRWRR</sequence>
<dbReference type="AlphaFoldDB" id="A0A1I2SS06"/>
<accession>A0A1I2SS06</accession>
<dbReference type="InterPro" id="IPR036812">
    <property type="entry name" value="NAD(P)_OxRdtase_dom_sf"/>
</dbReference>
<dbReference type="RefSeq" id="WP_092041595.1">
    <property type="nucleotide sequence ID" value="NZ_FOOK01000047.1"/>
</dbReference>
<name>A0A1I2SS06_9BACL</name>
<dbReference type="PANTHER" id="PTHR43364:SF4">
    <property type="entry name" value="NAD(P)-LINKED OXIDOREDUCTASE SUPERFAMILY PROTEIN"/>
    <property type="match status" value="1"/>
</dbReference>
<dbReference type="GO" id="GO:0016491">
    <property type="term" value="F:oxidoreductase activity"/>
    <property type="evidence" value="ECO:0007669"/>
    <property type="project" value="UniProtKB-KW"/>
</dbReference>
<protein>
    <submittedName>
        <fullName evidence="4">Predicted oxidoreductase</fullName>
    </submittedName>
</protein>
<dbReference type="InterPro" id="IPR023210">
    <property type="entry name" value="NADP_OxRdtase_dom"/>
</dbReference>
<dbReference type="EMBL" id="FOOK01000047">
    <property type="protein sequence ID" value="SFG55674.1"/>
    <property type="molecule type" value="Genomic_DNA"/>
</dbReference>
<keyword evidence="5" id="KW-1185">Reference proteome</keyword>
<dbReference type="Proteomes" id="UP000198661">
    <property type="component" value="Unassembled WGS sequence"/>
</dbReference>
<keyword evidence="1" id="KW-0560">Oxidoreductase</keyword>
<feature type="compositionally biased region" description="Basic and acidic residues" evidence="2">
    <location>
        <begin position="325"/>
        <end position="336"/>
    </location>
</feature>
<dbReference type="Gene3D" id="3.20.20.100">
    <property type="entry name" value="NADP-dependent oxidoreductase domain"/>
    <property type="match status" value="1"/>
</dbReference>
<evidence type="ECO:0000256" key="1">
    <source>
        <dbReference type="ARBA" id="ARBA00023002"/>
    </source>
</evidence>
<dbReference type="InterPro" id="IPR018170">
    <property type="entry name" value="Aldo/ket_reductase_CS"/>
</dbReference>
<dbReference type="PROSITE" id="PS00062">
    <property type="entry name" value="ALDOKETO_REDUCTASE_2"/>
    <property type="match status" value="1"/>
</dbReference>
<dbReference type="OrthoDB" id="9773828at2"/>